<dbReference type="Pfam" id="PF04932">
    <property type="entry name" value="Wzy_C"/>
    <property type="match status" value="1"/>
</dbReference>
<keyword evidence="4 5" id="KW-0472">Membrane</keyword>
<keyword evidence="2 5" id="KW-0812">Transmembrane</keyword>
<keyword evidence="3 5" id="KW-1133">Transmembrane helix</keyword>
<dbReference type="Proteomes" id="UP000002432">
    <property type="component" value="Chromosome"/>
</dbReference>
<dbReference type="EnsemblBacteria" id="ABF42800">
    <property type="protein sequence ID" value="ABF42800"/>
    <property type="gene ID" value="Acid345_3800"/>
</dbReference>
<feature type="transmembrane region" description="Helical" evidence="5">
    <location>
        <begin position="161"/>
        <end position="178"/>
    </location>
</feature>
<feature type="transmembrane region" description="Helical" evidence="5">
    <location>
        <begin position="238"/>
        <end position="258"/>
    </location>
</feature>
<accession>Q1IK00</accession>
<evidence type="ECO:0000256" key="2">
    <source>
        <dbReference type="ARBA" id="ARBA00022692"/>
    </source>
</evidence>
<feature type="transmembrane region" description="Helical" evidence="5">
    <location>
        <begin position="61"/>
        <end position="81"/>
    </location>
</feature>
<evidence type="ECO:0000313" key="8">
    <source>
        <dbReference type="Proteomes" id="UP000002432"/>
    </source>
</evidence>
<evidence type="ECO:0000259" key="6">
    <source>
        <dbReference type="Pfam" id="PF04932"/>
    </source>
</evidence>
<feature type="transmembrane region" description="Helical" evidence="5">
    <location>
        <begin position="385"/>
        <end position="407"/>
    </location>
</feature>
<protein>
    <recommendedName>
        <fullName evidence="6">O-antigen ligase-related domain-containing protein</fullName>
    </recommendedName>
</protein>
<evidence type="ECO:0000313" key="7">
    <source>
        <dbReference type="EMBL" id="ABF42800.1"/>
    </source>
</evidence>
<dbReference type="InterPro" id="IPR007016">
    <property type="entry name" value="O-antigen_ligase-rel_domated"/>
</dbReference>
<feature type="transmembrane region" description="Helical" evidence="5">
    <location>
        <begin position="30"/>
        <end position="49"/>
    </location>
</feature>
<feature type="transmembrane region" description="Helical" evidence="5">
    <location>
        <begin position="413"/>
        <end position="431"/>
    </location>
</feature>
<keyword evidence="8" id="KW-1185">Reference proteome</keyword>
<dbReference type="eggNOG" id="COG3307">
    <property type="taxonomic scope" value="Bacteria"/>
</dbReference>
<dbReference type="KEGG" id="aba:Acid345_3800"/>
<gene>
    <name evidence="7" type="ordered locus">Acid345_3800</name>
</gene>
<feature type="transmembrane region" description="Helical" evidence="5">
    <location>
        <begin position="214"/>
        <end position="231"/>
    </location>
</feature>
<evidence type="ECO:0000256" key="5">
    <source>
        <dbReference type="SAM" id="Phobius"/>
    </source>
</evidence>
<name>Q1IK00_KORVE</name>
<feature type="transmembrane region" description="Helical" evidence="5">
    <location>
        <begin position="190"/>
        <end position="208"/>
    </location>
</feature>
<evidence type="ECO:0000256" key="1">
    <source>
        <dbReference type="ARBA" id="ARBA00004141"/>
    </source>
</evidence>
<dbReference type="HOGENOM" id="CLU_601137_0_0_0"/>
<proteinExistence type="predicted"/>
<sequence>MYLTQTRLQNVWLKALMACLVGYALLGKGFAYLFIGECVLVAGFAIFLLSRRATLVASDSVLLLWGLFAFWGACRTIPFLSTYHFDAIRDAVLWGYGLTALFIVASVNSAEQIASGLNAYRKFLRWYMPLLPIILLLSGPLRPLMPVVPWSRDAAIVMLKPGDASVHLAAAALFWLILERQSSARKRRGFSAMQGVAIAGWFGATMFVLVRTRAGVLAIIIPMALVSLLKLRRVAWKVGVFAVAGTFLLAMILESNLIQINIHGRKFSSEQITNNLYSIAGQGDEKTDLENTKVWRLIWWRHIVQYTVFGPYFWTGKGFGINLVLQDGPPHVTEDDKTTRSPHNGSMTVLARMGVPGLVMWASLNLVFLFRMLRAYRRAARSGAQFWASVNLWVLCYWIAAFINLSFDVYIEGPVGGILFWSIIGFGVSCLRVQSYEARQIAHGRVRNFHTRSAEQLAVRELSPS</sequence>
<dbReference type="AlphaFoldDB" id="Q1IK00"/>
<evidence type="ECO:0000256" key="3">
    <source>
        <dbReference type="ARBA" id="ARBA00022989"/>
    </source>
</evidence>
<dbReference type="STRING" id="204669.Acid345_3800"/>
<feature type="transmembrane region" description="Helical" evidence="5">
    <location>
        <begin position="349"/>
        <end position="373"/>
    </location>
</feature>
<feature type="domain" description="O-antigen ligase-related" evidence="6">
    <location>
        <begin position="199"/>
        <end position="362"/>
    </location>
</feature>
<feature type="transmembrane region" description="Helical" evidence="5">
    <location>
        <begin position="123"/>
        <end position="141"/>
    </location>
</feature>
<organism evidence="7 8">
    <name type="scientific">Koribacter versatilis (strain Ellin345)</name>
    <dbReference type="NCBI Taxonomy" id="204669"/>
    <lineage>
        <taxon>Bacteria</taxon>
        <taxon>Pseudomonadati</taxon>
        <taxon>Acidobacteriota</taxon>
        <taxon>Terriglobia</taxon>
        <taxon>Terriglobales</taxon>
        <taxon>Candidatus Korobacteraceae</taxon>
        <taxon>Candidatus Korobacter</taxon>
    </lineage>
</organism>
<reference evidence="7 8" key="1">
    <citation type="journal article" date="2009" name="Appl. Environ. Microbiol.">
        <title>Three genomes from the phylum Acidobacteria provide insight into the lifestyles of these microorganisms in soils.</title>
        <authorList>
            <person name="Ward N.L."/>
            <person name="Challacombe J.F."/>
            <person name="Janssen P.H."/>
            <person name="Henrissat B."/>
            <person name="Coutinho P.M."/>
            <person name="Wu M."/>
            <person name="Xie G."/>
            <person name="Haft D.H."/>
            <person name="Sait M."/>
            <person name="Badger J."/>
            <person name="Barabote R.D."/>
            <person name="Bradley B."/>
            <person name="Brettin T.S."/>
            <person name="Brinkac L.M."/>
            <person name="Bruce D."/>
            <person name="Creasy T."/>
            <person name="Daugherty S.C."/>
            <person name="Davidsen T.M."/>
            <person name="DeBoy R.T."/>
            <person name="Detter J.C."/>
            <person name="Dodson R.J."/>
            <person name="Durkin A.S."/>
            <person name="Ganapathy A."/>
            <person name="Gwinn-Giglio M."/>
            <person name="Han C.S."/>
            <person name="Khouri H."/>
            <person name="Kiss H."/>
            <person name="Kothari S.P."/>
            <person name="Madupu R."/>
            <person name="Nelson K.E."/>
            <person name="Nelson W.C."/>
            <person name="Paulsen I."/>
            <person name="Penn K."/>
            <person name="Ren Q."/>
            <person name="Rosovitz M.J."/>
            <person name="Selengut J.D."/>
            <person name="Shrivastava S."/>
            <person name="Sullivan S.A."/>
            <person name="Tapia R."/>
            <person name="Thompson L.S."/>
            <person name="Watkins K.L."/>
            <person name="Yang Q."/>
            <person name="Yu C."/>
            <person name="Zafar N."/>
            <person name="Zhou L."/>
            <person name="Kuske C.R."/>
        </authorList>
    </citation>
    <scope>NUCLEOTIDE SEQUENCE [LARGE SCALE GENOMIC DNA]</scope>
    <source>
        <strain evidence="7 8">Ellin345</strain>
    </source>
</reference>
<dbReference type="EMBL" id="CP000360">
    <property type="protein sequence ID" value="ABF42800.1"/>
    <property type="molecule type" value="Genomic_DNA"/>
</dbReference>
<dbReference type="GO" id="GO:0016020">
    <property type="term" value="C:membrane"/>
    <property type="evidence" value="ECO:0007669"/>
    <property type="project" value="UniProtKB-SubCell"/>
</dbReference>
<evidence type="ECO:0000256" key="4">
    <source>
        <dbReference type="ARBA" id="ARBA00023136"/>
    </source>
</evidence>
<feature type="transmembrane region" description="Helical" evidence="5">
    <location>
        <begin position="93"/>
        <end position="111"/>
    </location>
</feature>
<comment type="subcellular location">
    <subcellularLocation>
        <location evidence="1">Membrane</location>
        <topology evidence="1">Multi-pass membrane protein</topology>
    </subcellularLocation>
</comment>